<evidence type="ECO:0000313" key="2">
    <source>
        <dbReference type="EMBL" id="KKO75794.1"/>
    </source>
</evidence>
<dbReference type="AlphaFoldDB" id="A0A0F9ZE35"/>
<feature type="chain" id="PRO_5002530832" description="GLPGLI family protein" evidence="1">
    <location>
        <begin position="19"/>
        <end position="239"/>
    </location>
</feature>
<proteinExistence type="predicted"/>
<dbReference type="VEuPathDB" id="MicrosporidiaDB:NCER_100290"/>
<dbReference type="GeneID" id="36318770"/>
<comment type="caution">
    <text evidence="2">The sequence shown here is derived from an EMBL/GenBank/DDBJ whole genome shotgun (WGS) entry which is preliminary data.</text>
</comment>
<reference evidence="2 3" key="1">
    <citation type="journal article" date="2015" name="Environ. Microbiol.">
        <title>Genome analyses suggest the presence of polyploidy and recent human-driven expansions in eight global populations of the honeybee pathogen Nosema ceranae.</title>
        <authorList>
            <person name="Pelin A."/>
            <person name="Selman M."/>
            <person name="Aris-Brosou S."/>
            <person name="Farinelli L."/>
            <person name="Corradi N."/>
        </authorList>
    </citation>
    <scope>NUCLEOTIDE SEQUENCE [LARGE SCALE GENOMIC DNA]</scope>
    <source>
        <strain evidence="2 3">PA08 1199</strain>
    </source>
</reference>
<evidence type="ECO:0000256" key="1">
    <source>
        <dbReference type="SAM" id="SignalP"/>
    </source>
</evidence>
<keyword evidence="3" id="KW-1185">Reference proteome</keyword>
<dbReference type="VEuPathDB" id="MicrosporidiaDB:AAJ76_1200051087"/>
<dbReference type="EMBL" id="JPQZ01000012">
    <property type="protein sequence ID" value="KKO75794.1"/>
    <property type="molecule type" value="Genomic_DNA"/>
</dbReference>
<protein>
    <recommendedName>
        <fullName evidence="4">GLPGLI family protein</fullName>
    </recommendedName>
</protein>
<gene>
    <name evidence="2" type="ORF">AAJ76_1200051087</name>
</gene>
<feature type="signal peptide" evidence="1">
    <location>
        <begin position="1"/>
        <end position="18"/>
    </location>
</feature>
<organism evidence="2 3">
    <name type="scientific">Vairimorpha ceranae</name>
    <dbReference type="NCBI Taxonomy" id="40302"/>
    <lineage>
        <taxon>Eukaryota</taxon>
        <taxon>Fungi</taxon>
        <taxon>Fungi incertae sedis</taxon>
        <taxon>Microsporidia</taxon>
        <taxon>Nosematidae</taxon>
        <taxon>Vairimorpha</taxon>
    </lineage>
</organism>
<keyword evidence="1" id="KW-0732">Signal</keyword>
<evidence type="ECO:0008006" key="4">
    <source>
        <dbReference type="Google" id="ProtNLM"/>
    </source>
</evidence>
<sequence>MIFSFICIFSFFINCVDTSNGTYIIKVKIHLDEQTLLKIYLLEKAKSLKSTIGKREHVRNYLNRIFNEFNTDIAKYNVQIVGDFNVLLIEELDLGIDKKGLCSNELIASVMTARSYYKLSWPVTDGMGLTILGVSCLTFPPNQIPFHLMPSFGCGKLATIFVIDPFTLKIQLKLILKSLITNGVGLLAPTSSRIFKTALLKYAKLCTVKNNLIGKFNSEVSYVEHTTEQKIEIKENKEF</sequence>
<dbReference type="Proteomes" id="UP000034350">
    <property type="component" value="Unassembled WGS sequence"/>
</dbReference>
<name>A0A0F9ZE35_9MICR</name>
<evidence type="ECO:0000313" key="3">
    <source>
        <dbReference type="Proteomes" id="UP000034350"/>
    </source>
</evidence>
<dbReference type="OrthoDB" id="2200152at2759"/>
<dbReference type="RefSeq" id="XP_024331536.1">
    <property type="nucleotide sequence ID" value="XM_024473872.1"/>
</dbReference>
<accession>A0A0F9ZE35</accession>